<comment type="caution">
    <text evidence="1">The sequence shown here is derived from an EMBL/GenBank/DDBJ whole genome shotgun (WGS) entry which is preliminary data.</text>
</comment>
<evidence type="ECO:0000313" key="1">
    <source>
        <dbReference type="EMBL" id="GAH83109.1"/>
    </source>
</evidence>
<dbReference type="AlphaFoldDB" id="X1JXX6"/>
<dbReference type="InterPro" id="IPR008593">
    <property type="entry name" value="Dam_MeTrfase"/>
</dbReference>
<organism evidence="1">
    <name type="scientific">marine sediment metagenome</name>
    <dbReference type="NCBI Taxonomy" id="412755"/>
    <lineage>
        <taxon>unclassified sequences</taxon>
        <taxon>metagenomes</taxon>
        <taxon>ecological metagenomes</taxon>
    </lineage>
</organism>
<dbReference type="GO" id="GO:0003677">
    <property type="term" value="F:DNA binding"/>
    <property type="evidence" value="ECO:0007669"/>
    <property type="project" value="InterPro"/>
</dbReference>
<dbReference type="GO" id="GO:0009307">
    <property type="term" value="P:DNA restriction-modification system"/>
    <property type="evidence" value="ECO:0007669"/>
    <property type="project" value="InterPro"/>
</dbReference>
<feature type="non-terminal residue" evidence="1">
    <location>
        <position position="82"/>
    </location>
</feature>
<proteinExistence type="predicted"/>
<dbReference type="GO" id="GO:0009007">
    <property type="term" value="F:site-specific DNA-methyltransferase (adenine-specific) activity"/>
    <property type="evidence" value="ECO:0007669"/>
    <property type="project" value="InterPro"/>
</dbReference>
<name>X1JXX6_9ZZZZ</name>
<reference evidence="1" key="1">
    <citation type="journal article" date="2014" name="Front. Microbiol.">
        <title>High frequency of phylogenetically diverse reductive dehalogenase-homologous genes in deep subseafloor sedimentary metagenomes.</title>
        <authorList>
            <person name="Kawai M."/>
            <person name="Futagami T."/>
            <person name="Toyoda A."/>
            <person name="Takaki Y."/>
            <person name="Nishi S."/>
            <person name="Hori S."/>
            <person name="Arai W."/>
            <person name="Tsubouchi T."/>
            <person name="Morono Y."/>
            <person name="Uchiyama I."/>
            <person name="Ito T."/>
            <person name="Fujiyama A."/>
            <person name="Inagaki F."/>
            <person name="Takami H."/>
        </authorList>
    </citation>
    <scope>NUCLEOTIDE SEQUENCE</scope>
    <source>
        <strain evidence="1">Expedition CK06-06</strain>
    </source>
</reference>
<accession>X1JXX6</accession>
<sequence length="82" mass="9485">MALQKAMVSSKTNEWETPQELFNELDSEFHFTLDPCATKENTKCKRYYTKNDDGLAYSWADEIVFMNPPYGGHTGKWIQKAS</sequence>
<protein>
    <recommendedName>
        <fullName evidence="2">DNA N-6-adenine-methyltransferase (Dam)</fullName>
    </recommendedName>
</protein>
<evidence type="ECO:0008006" key="2">
    <source>
        <dbReference type="Google" id="ProtNLM"/>
    </source>
</evidence>
<dbReference type="Pfam" id="PF05869">
    <property type="entry name" value="Dam"/>
    <property type="match status" value="1"/>
</dbReference>
<dbReference type="EMBL" id="BARU01043602">
    <property type="protein sequence ID" value="GAH83109.1"/>
    <property type="molecule type" value="Genomic_DNA"/>
</dbReference>
<gene>
    <name evidence="1" type="ORF">S03H2_66730</name>
</gene>